<dbReference type="Proteomes" id="UP000612055">
    <property type="component" value="Unassembled WGS sequence"/>
</dbReference>
<evidence type="ECO:0000256" key="1">
    <source>
        <dbReference type="SAM" id="MobiDB-lite"/>
    </source>
</evidence>
<dbReference type="EMBL" id="JAEHOE010000152">
    <property type="protein sequence ID" value="KAG2484344.1"/>
    <property type="molecule type" value="Genomic_DNA"/>
</dbReference>
<organism evidence="3 4">
    <name type="scientific">Edaphochlamys debaryana</name>
    <dbReference type="NCBI Taxonomy" id="47281"/>
    <lineage>
        <taxon>Eukaryota</taxon>
        <taxon>Viridiplantae</taxon>
        <taxon>Chlorophyta</taxon>
        <taxon>core chlorophytes</taxon>
        <taxon>Chlorophyceae</taxon>
        <taxon>CS clade</taxon>
        <taxon>Chlamydomonadales</taxon>
        <taxon>Chlamydomonadales incertae sedis</taxon>
        <taxon>Edaphochlamys</taxon>
    </lineage>
</organism>
<keyword evidence="4" id="KW-1185">Reference proteome</keyword>
<evidence type="ECO:0000313" key="4">
    <source>
        <dbReference type="Proteomes" id="UP000612055"/>
    </source>
</evidence>
<feature type="compositionally biased region" description="Basic and acidic residues" evidence="1">
    <location>
        <begin position="227"/>
        <end position="240"/>
    </location>
</feature>
<feature type="domain" description="Pherophorin" evidence="2">
    <location>
        <begin position="380"/>
        <end position="527"/>
    </location>
</feature>
<comment type="caution">
    <text evidence="3">The sequence shown here is derived from an EMBL/GenBank/DDBJ whole genome shotgun (WGS) entry which is preliminary data.</text>
</comment>
<protein>
    <recommendedName>
        <fullName evidence="2">Pherophorin domain-containing protein</fullName>
    </recommendedName>
</protein>
<proteinExistence type="predicted"/>
<evidence type="ECO:0000259" key="2">
    <source>
        <dbReference type="Pfam" id="PF12499"/>
    </source>
</evidence>
<gene>
    <name evidence="3" type="ORF">HYH03_016886</name>
</gene>
<dbReference type="Pfam" id="PF12499">
    <property type="entry name" value="DUF3707"/>
    <property type="match status" value="1"/>
</dbReference>
<feature type="compositionally biased region" description="Pro residues" evidence="1">
    <location>
        <begin position="353"/>
        <end position="365"/>
    </location>
</feature>
<accession>A0A836BR23</accession>
<reference evidence="3" key="1">
    <citation type="journal article" date="2020" name="bioRxiv">
        <title>Comparative genomics of Chlamydomonas.</title>
        <authorList>
            <person name="Craig R.J."/>
            <person name="Hasan A.R."/>
            <person name="Ness R.W."/>
            <person name="Keightley P.D."/>
        </authorList>
    </citation>
    <scope>NUCLEOTIDE SEQUENCE</scope>
    <source>
        <strain evidence="3">CCAP 11/70</strain>
    </source>
</reference>
<dbReference type="AlphaFoldDB" id="A0A836BR23"/>
<name>A0A836BR23_9CHLO</name>
<feature type="region of interest" description="Disordered" evidence="1">
    <location>
        <begin position="214"/>
        <end position="369"/>
    </location>
</feature>
<dbReference type="InterPro" id="IPR024616">
    <property type="entry name" value="Pherophorin"/>
</dbReference>
<evidence type="ECO:0000313" key="3">
    <source>
        <dbReference type="EMBL" id="KAG2484344.1"/>
    </source>
</evidence>
<sequence length="552" mass="56629">MRGASTDLDSPPFNSRGCGVQATCLDTSLDSSECEWRRVSSGDRFLYCPVCIAFPRPGSACSVLPKAAAPPPPSRLSSRSAGSVQGSSMQAVCTSDRFGTAIEKAGGAGAGRHQRGEWGRGGGATTPWASGLEQRYCAWVRWAESDSGPATASFSVRSGDKSCSPLDVALMITVNGMRATCTSPHFDDATGAVAGCASNDGSTYNECLWSVAVPRPGGEDWPADDCSVDRSYLRPEDKNKSPKVAAGDTAPTGSPPPTGSPTVTGGPTATGGPTPAGNTTTAGGTTGGATGGRRSRRPPPSPPSSSVPGAPPGDTVSPPPPRSRRGRPPPGEPVAGPAVPASPPPPRRSRTRSPPPDVASPPPAEAPAGGVRAALNRIPFPFSPCTQRKLGLSPFRLAYNTSSPMKPLTDGRERNKHCFTVRVEDCVGTESTCCKMGIKSVDVLVNEACRDSVRSALLGGQSVTWAFSQTPYAGSTYTTLSLPKLNLARSEATQGLEVCVVLTEPCAGLQDFCYGASASHPACRVALPTGDVSLLPGGDEDGVAAAPPLGQV</sequence>
<feature type="compositionally biased region" description="Pro residues" evidence="1">
    <location>
        <begin position="298"/>
        <end position="321"/>
    </location>
</feature>
<feature type="compositionally biased region" description="Low complexity" evidence="1">
    <location>
        <begin position="260"/>
        <end position="283"/>
    </location>
</feature>
<dbReference type="OrthoDB" id="550390at2759"/>